<dbReference type="Proteomes" id="UP000271010">
    <property type="component" value="Unassembled WGS sequence"/>
</dbReference>
<keyword evidence="2" id="KW-1185">Reference proteome</keyword>
<sequence length="440" mass="50997">MDQISNYYKVGLSFISLKQSIYLDFAGEADSKEVFKNFLLLFNHQTNAHEPKIVINPLQLSSPDLREGIVHFIETHEKILPPILKKLPSLLNSFQNEYFLIIEGRITDTEKLIQHWNYLSEIHLQKGIYNQNSLTSFEWGELLKNYDIEYFGHQKLLIEGGNHKKNNTCRFCGAKTNEQNQFGSIVSFNKKAHAFSEALGNKKVLTSDECDSCNERFGAHKGIESSLINLLQVFRSTYSLEGKKGLKKLKGKDFLIDSSGFLDILKRVNLSDSTQKQSIETQLNLNETFIPQDIYRCLSKYILSVIDKQDVIHFQNTIDWINKAFDATELPPISIFQHINFFKRDPLVVIYKRKTTNTTFPYLVGEFHYANLIFVFILPFCFKDKKTFVQAEDYQCFWSEFNQRPNYNWTSNSFLSIQECAISINLKIDGIEIGTNTFLK</sequence>
<dbReference type="EMBL" id="RJJE01000009">
    <property type="protein sequence ID" value="RNI30158.1"/>
    <property type="molecule type" value="Genomic_DNA"/>
</dbReference>
<protein>
    <recommendedName>
        <fullName evidence="3">HNH endonuclease 5 domain-containing protein</fullName>
    </recommendedName>
</protein>
<evidence type="ECO:0000313" key="1">
    <source>
        <dbReference type="EMBL" id="RNI30158.1"/>
    </source>
</evidence>
<dbReference type="OrthoDB" id="255953at2"/>
<evidence type="ECO:0008006" key="3">
    <source>
        <dbReference type="Google" id="ProtNLM"/>
    </source>
</evidence>
<comment type="caution">
    <text evidence="1">The sequence shown here is derived from an EMBL/GenBank/DDBJ whole genome shotgun (WGS) entry which is preliminary data.</text>
</comment>
<reference evidence="1 2" key="1">
    <citation type="submission" date="2018-11" db="EMBL/GenBank/DDBJ databases">
        <title>Rufibacter latericius sp. nov., isolated from water in Baiyang Lake.</title>
        <authorList>
            <person name="Yang Y."/>
        </authorList>
    </citation>
    <scope>NUCLEOTIDE SEQUENCE [LARGE SCALE GENOMIC DNA]</scope>
    <source>
        <strain evidence="1 2">MCC P1</strain>
    </source>
</reference>
<dbReference type="AlphaFoldDB" id="A0A3M9MZG6"/>
<gene>
    <name evidence="1" type="ORF">EFA69_11710</name>
</gene>
<name>A0A3M9MZG6_9BACT</name>
<dbReference type="RefSeq" id="WP_123133237.1">
    <property type="nucleotide sequence ID" value="NZ_RJJE01000009.1"/>
</dbReference>
<evidence type="ECO:0000313" key="2">
    <source>
        <dbReference type="Proteomes" id="UP000271010"/>
    </source>
</evidence>
<organism evidence="1 2">
    <name type="scientific">Rufibacter immobilis</name>
    <dbReference type="NCBI Taxonomy" id="1348778"/>
    <lineage>
        <taxon>Bacteria</taxon>
        <taxon>Pseudomonadati</taxon>
        <taxon>Bacteroidota</taxon>
        <taxon>Cytophagia</taxon>
        <taxon>Cytophagales</taxon>
        <taxon>Hymenobacteraceae</taxon>
        <taxon>Rufibacter</taxon>
    </lineage>
</organism>
<accession>A0A3M9MZG6</accession>
<proteinExistence type="predicted"/>